<keyword evidence="1" id="KW-0472">Membrane</keyword>
<feature type="transmembrane region" description="Helical" evidence="1">
    <location>
        <begin position="12"/>
        <end position="32"/>
    </location>
</feature>
<dbReference type="RefSeq" id="WP_111747055.1">
    <property type="nucleotide sequence ID" value="NZ_DALZDE010000008.1"/>
</dbReference>
<dbReference type="Pfam" id="PF03703">
    <property type="entry name" value="bPH_2"/>
    <property type="match status" value="1"/>
</dbReference>
<dbReference type="OrthoDB" id="1750577at2"/>
<organism evidence="3 4">
    <name type="scientific">Macrococcoides bohemicum</name>
    <dbReference type="NCBI Taxonomy" id="1903056"/>
    <lineage>
        <taxon>Bacteria</taxon>
        <taxon>Bacillati</taxon>
        <taxon>Bacillota</taxon>
        <taxon>Bacilli</taxon>
        <taxon>Bacillales</taxon>
        <taxon>Staphylococcaceae</taxon>
        <taxon>Macrococcoides</taxon>
    </lineage>
</organism>
<evidence type="ECO:0000256" key="1">
    <source>
        <dbReference type="SAM" id="Phobius"/>
    </source>
</evidence>
<dbReference type="InterPro" id="IPR005182">
    <property type="entry name" value="YdbS-like_PH"/>
</dbReference>
<dbReference type="PANTHER" id="PTHR34473">
    <property type="entry name" value="UPF0699 TRANSMEMBRANE PROTEIN YDBS"/>
    <property type="match status" value="1"/>
</dbReference>
<feature type="domain" description="YdbS-like PH" evidence="2">
    <location>
        <begin position="74"/>
        <end position="145"/>
    </location>
</feature>
<keyword evidence="1" id="KW-1133">Transmembrane helix</keyword>
<evidence type="ECO:0000313" key="3">
    <source>
        <dbReference type="EMBL" id="RAK48038.1"/>
    </source>
</evidence>
<gene>
    <name evidence="3" type="ORF">BHX94_11690</name>
</gene>
<feature type="transmembrane region" description="Helical" evidence="1">
    <location>
        <begin position="44"/>
        <end position="64"/>
    </location>
</feature>
<accession>A0A328A3M8</accession>
<sequence>MNKMHRDSLKLMKIGACLTASVFLIVLAVLWFVKFKGFIPVHPYVFIGIGVIGLIIFILDFFIFPKLTYETSLFQLGEEEITTLNGIWNKEKLIVPYVTIQNVEMEQGLIMKRFNIKSLKIITAENDMEIPYVHEHEADTLKTYIHQKMNNIDVRRSHD</sequence>
<proteinExistence type="predicted"/>
<dbReference type="AlphaFoldDB" id="A0A328A3M8"/>
<dbReference type="EMBL" id="PZJG01000012">
    <property type="protein sequence ID" value="RAK48038.1"/>
    <property type="molecule type" value="Genomic_DNA"/>
</dbReference>
<keyword evidence="1" id="KW-0812">Transmembrane</keyword>
<dbReference type="PANTHER" id="PTHR34473:SF2">
    <property type="entry name" value="UPF0699 TRANSMEMBRANE PROTEIN YDBT"/>
    <property type="match status" value="1"/>
</dbReference>
<reference evidence="3 4" key="1">
    <citation type="journal article" date="2018" name="Front. Microbiol.">
        <title>Description and Comparative Genomics of Macrococcus caseolyticus subsp. hominis subsp. nov., Macrococcus goetzii sp. nov., Macrococcus epidermidis sp. nov., and Macrococcus bohemicus sp. nov., Novel Macrococci From Human Clinical Material With Virulence Potential and Suspected Uptake of Foreign DNA by Natural Transformation.</title>
        <authorList>
            <person name="Maslanova I."/>
            <person name="Wertheimer Z."/>
            <person name="Sedlacek I."/>
            <person name="Svec P."/>
            <person name="Indrakova A."/>
            <person name="Kovarovic V."/>
            <person name="Schumann P."/>
            <person name="Sproer C."/>
            <person name="Kralova S."/>
            <person name="Sedo O."/>
            <person name="Kristofova L."/>
            <person name="Vrbovska V."/>
            <person name="Fuzik T."/>
            <person name="Petras P."/>
            <person name="Zdrahal Z."/>
            <person name="Ruzickova V."/>
            <person name="Doskar J."/>
            <person name="Pantucek R."/>
        </authorList>
    </citation>
    <scope>NUCLEOTIDE SEQUENCE [LARGE SCALE GENOMIC DNA]</scope>
    <source>
        <strain evidence="3 4">03/115</strain>
    </source>
</reference>
<name>A0A328A3M8_9STAP</name>
<evidence type="ECO:0000313" key="4">
    <source>
        <dbReference type="Proteomes" id="UP000249579"/>
    </source>
</evidence>
<evidence type="ECO:0000259" key="2">
    <source>
        <dbReference type="Pfam" id="PF03703"/>
    </source>
</evidence>
<dbReference type="Proteomes" id="UP000249579">
    <property type="component" value="Unassembled WGS sequence"/>
</dbReference>
<comment type="caution">
    <text evidence="3">The sequence shown here is derived from an EMBL/GenBank/DDBJ whole genome shotgun (WGS) entry which is preliminary data.</text>
</comment>
<protein>
    <recommendedName>
        <fullName evidence="2">YdbS-like PH domain-containing protein</fullName>
    </recommendedName>
</protein>